<dbReference type="EMBL" id="JAGINS010000001">
    <property type="protein sequence ID" value="MBP2361255.1"/>
    <property type="molecule type" value="Genomic_DNA"/>
</dbReference>
<organism evidence="1 2">
    <name type="scientific">Streptomyces clavifer</name>
    <dbReference type="NCBI Taxonomy" id="68188"/>
    <lineage>
        <taxon>Bacteria</taxon>
        <taxon>Bacillati</taxon>
        <taxon>Actinomycetota</taxon>
        <taxon>Actinomycetes</taxon>
        <taxon>Kitasatosporales</taxon>
        <taxon>Streptomycetaceae</taxon>
        <taxon>Streptomyces</taxon>
    </lineage>
</organism>
<protein>
    <submittedName>
        <fullName evidence="1">Uncharacterized protein</fullName>
    </submittedName>
</protein>
<accession>A0ABS4VBH4</accession>
<dbReference type="RefSeq" id="WP_209470481.1">
    <property type="nucleotide sequence ID" value="NZ_BMWJ01000003.1"/>
</dbReference>
<proteinExistence type="predicted"/>
<sequence length="45" mass="4947">MIDLGRATRKPASAGAIRTELLAHATRQAVTRLAADVFQLSQKRR</sequence>
<comment type="caution">
    <text evidence="1">The sequence shown here is derived from an EMBL/GenBank/DDBJ whole genome shotgun (WGS) entry which is preliminary data.</text>
</comment>
<reference evidence="1 2" key="1">
    <citation type="submission" date="2021-03" db="EMBL/GenBank/DDBJ databases">
        <title>Sequencing the genomes of 1000 actinobacteria strains.</title>
        <authorList>
            <person name="Klenk H.-P."/>
        </authorList>
    </citation>
    <scope>NUCLEOTIDE SEQUENCE [LARGE SCALE GENOMIC DNA]</scope>
    <source>
        <strain evidence="1 2">DSM 40843</strain>
    </source>
</reference>
<gene>
    <name evidence="1" type="ORF">JOF59_003655</name>
</gene>
<name>A0ABS4VBH4_9ACTN</name>
<evidence type="ECO:0000313" key="2">
    <source>
        <dbReference type="Proteomes" id="UP001519311"/>
    </source>
</evidence>
<evidence type="ECO:0000313" key="1">
    <source>
        <dbReference type="EMBL" id="MBP2361255.1"/>
    </source>
</evidence>
<keyword evidence="2" id="KW-1185">Reference proteome</keyword>
<dbReference type="Proteomes" id="UP001519311">
    <property type="component" value="Unassembled WGS sequence"/>
</dbReference>